<evidence type="ECO:0000256" key="4">
    <source>
        <dbReference type="ARBA" id="ARBA00023125"/>
    </source>
</evidence>
<dbReference type="GO" id="GO:0003677">
    <property type="term" value="F:DNA binding"/>
    <property type="evidence" value="ECO:0007669"/>
    <property type="project" value="UniProtKB-KW"/>
</dbReference>
<dbReference type="InterPro" id="IPR016262">
    <property type="entry name" value="RNA_pol_sigma_SigB/C/D/F"/>
</dbReference>
<dbReference type="AlphaFoldDB" id="A0A317Y3N6"/>
<dbReference type="PANTHER" id="PTHR30603:SF25">
    <property type="entry name" value="RNA POLYMERASE SIGMA FACTOR"/>
    <property type="match status" value="1"/>
</dbReference>
<evidence type="ECO:0000256" key="3">
    <source>
        <dbReference type="ARBA" id="ARBA00023082"/>
    </source>
</evidence>
<sequence>MAFLAPPQFKWPPSTRAAAVFREPSGGGAGSRPSRINCSFSSTAVVDAECLSVGPPPSPHRTLPGCFGEALLNKEAVVAAAAAEAVALARAAAEVAGEVARMAQNDHPAALPPRDDTVDSFLSREVLRSEVGLDARRAGLVEMLEGEEHSSIFSDESEDDDDGGHSIAVAVKSARRSERRARRVRAAMKTAKCSSSMKPVGASSTRRKRLKGCLTPLGCLYKMTGPRLLTAEQEVEFSEGIQDLLKLEAIQKEVAQYNAGEPTFSQWAAAAGTDENTLRRRLNHGVYCKNRMVKSNVRLVISIAKEHEGPGMEFSDLIQDGMQGLIRGAEKFDASKGFRFSTYSHWWIKQAIRKSVLEQTQIIRLPAHMAEASSRVKECCRRLGRELKRLPSNEEIAVDTGMTIRRVEAAMSLPKYSVSFTSKVGCTDVTYQEIMPDTSAETAEETLHRWLMKKDVNTALDSLSPREKQVMRYRFGIEGGRARTLHDIGQLMGVSRERIRQIELGAFRKLRSKNRLQSLQHYLRPAESW</sequence>
<dbReference type="EMBL" id="NCVQ01000001">
    <property type="protein sequence ID" value="PWZ53260.1"/>
    <property type="molecule type" value="Genomic_DNA"/>
</dbReference>
<dbReference type="InterPro" id="IPR000943">
    <property type="entry name" value="RNA_pol_sigma70"/>
</dbReference>
<feature type="domain" description="RNA polymerase sigma-70" evidence="7">
    <location>
        <begin position="484"/>
        <end position="510"/>
    </location>
</feature>
<comment type="caution">
    <text evidence="8">The sequence shown here is derived from an EMBL/GenBank/DDBJ whole genome shotgun (WGS) entry which is preliminary data.</text>
</comment>
<dbReference type="SUPFAM" id="SSF88659">
    <property type="entry name" value="Sigma3 and sigma4 domains of RNA polymerase sigma factors"/>
    <property type="match status" value="2"/>
</dbReference>
<dbReference type="InterPro" id="IPR014284">
    <property type="entry name" value="RNA_pol_sigma-70_dom"/>
</dbReference>
<dbReference type="PROSITE" id="PS00716">
    <property type="entry name" value="SIGMA70_2"/>
    <property type="match status" value="1"/>
</dbReference>
<proteinExistence type="inferred from homology"/>
<protein>
    <recommendedName>
        <fullName evidence="6">RNA polymerase sigma factor</fullName>
    </recommendedName>
</protein>
<dbReference type="Pfam" id="PF04539">
    <property type="entry name" value="Sigma70_r3"/>
    <property type="match status" value="1"/>
</dbReference>
<evidence type="ECO:0000256" key="5">
    <source>
        <dbReference type="ARBA" id="ARBA00023163"/>
    </source>
</evidence>
<evidence type="ECO:0000256" key="2">
    <source>
        <dbReference type="ARBA" id="ARBA00023015"/>
    </source>
</evidence>
<comment type="subcellular location">
    <subcellularLocation>
        <location evidence="6">Plastid</location>
        <location evidence="6">Chloroplast</location>
    </subcellularLocation>
</comment>
<dbReference type="InterPro" id="IPR007624">
    <property type="entry name" value="RNA_pol_sigma70_r3"/>
</dbReference>
<evidence type="ECO:0000259" key="7">
    <source>
        <dbReference type="PROSITE" id="PS00716"/>
    </source>
</evidence>
<dbReference type="InterPro" id="IPR013324">
    <property type="entry name" value="RNA_pol_sigma_r3/r4-like"/>
</dbReference>
<dbReference type="Gene3D" id="1.10.10.10">
    <property type="entry name" value="Winged helix-like DNA-binding domain superfamily/Winged helix DNA-binding domain"/>
    <property type="match status" value="2"/>
</dbReference>
<dbReference type="Pfam" id="PF04545">
    <property type="entry name" value="Sigma70_r4"/>
    <property type="match status" value="1"/>
</dbReference>
<dbReference type="PANTHER" id="PTHR30603">
    <property type="entry name" value="RNA POLYMERASE SIGMA FACTOR RPO"/>
    <property type="match status" value="1"/>
</dbReference>
<dbReference type="GO" id="GO:0009507">
    <property type="term" value="C:chloroplast"/>
    <property type="evidence" value="ECO:0007669"/>
    <property type="project" value="UniProtKB-SubCell"/>
</dbReference>
<dbReference type="InterPro" id="IPR050239">
    <property type="entry name" value="Sigma-70_RNA_pol_init_factors"/>
</dbReference>
<comment type="function">
    <text evidence="6">Sigma factors are initiation factors that promote the attachment of plastid-encoded RNA polymerase (PEP) to specific initiation sites and are then released.</text>
</comment>
<keyword evidence="3 6" id="KW-0731">Sigma factor</keyword>
<dbReference type="Gene3D" id="1.10.601.10">
    <property type="entry name" value="RNA Polymerase Primary Sigma Factor"/>
    <property type="match status" value="1"/>
</dbReference>
<dbReference type="SUPFAM" id="SSF88946">
    <property type="entry name" value="Sigma2 domain of RNA polymerase sigma factors"/>
    <property type="match status" value="1"/>
</dbReference>
<dbReference type="CDD" id="cd06171">
    <property type="entry name" value="Sigma70_r4"/>
    <property type="match status" value="1"/>
</dbReference>
<dbReference type="Pfam" id="PF04542">
    <property type="entry name" value="Sigma70_r2"/>
    <property type="match status" value="1"/>
</dbReference>
<dbReference type="NCBIfam" id="TIGR02937">
    <property type="entry name" value="sigma70-ECF"/>
    <property type="match status" value="1"/>
</dbReference>
<dbReference type="ExpressionAtlas" id="A0A317Y3N6">
    <property type="expression patterns" value="baseline and differential"/>
</dbReference>
<dbReference type="InterPro" id="IPR007630">
    <property type="entry name" value="RNA_pol_sigma70_r4"/>
</dbReference>
<dbReference type="Proteomes" id="UP000251960">
    <property type="component" value="Chromosome 1"/>
</dbReference>
<dbReference type="InterPro" id="IPR036388">
    <property type="entry name" value="WH-like_DNA-bd_sf"/>
</dbReference>
<organism evidence="8">
    <name type="scientific">Zea mays</name>
    <name type="common">Maize</name>
    <dbReference type="NCBI Taxonomy" id="4577"/>
    <lineage>
        <taxon>Eukaryota</taxon>
        <taxon>Viridiplantae</taxon>
        <taxon>Streptophyta</taxon>
        <taxon>Embryophyta</taxon>
        <taxon>Tracheophyta</taxon>
        <taxon>Spermatophyta</taxon>
        <taxon>Magnoliopsida</taxon>
        <taxon>Liliopsida</taxon>
        <taxon>Poales</taxon>
        <taxon>Poaceae</taxon>
        <taxon>PACMAD clade</taxon>
        <taxon>Panicoideae</taxon>
        <taxon>Andropogonodae</taxon>
        <taxon>Andropogoneae</taxon>
        <taxon>Tripsacinae</taxon>
        <taxon>Zea</taxon>
    </lineage>
</organism>
<evidence type="ECO:0000313" key="8">
    <source>
        <dbReference type="EMBL" id="PWZ53260.1"/>
    </source>
</evidence>
<keyword evidence="6" id="KW-0934">Plastid</keyword>
<dbReference type="PIRSF" id="PIRSF000767">
    <property type="entry name" value="RNA_pol_sigma_SigB/C/D"/>
    <property type="match status" value="1"/>
</dbReference>
<dbReference type="PRINTS" id="PR00046">
    <property type="entry name" value="SIGMA70FCT"/>
</dbReference>
<keyword evidence="6" id="KW-0150">Chloroplast</keyword>
<dbReference type="InterPro" id="IPR013325">
    <property type="entry name" value="RNA_pol_sigma_r2"/>
</dbReference>
<name>A0A317Y3N6_MAIZE</name>
<keyword evidence="4 6" id="KW-0238">DNA-binding</keyword>
<evidence type="ECO:0000256" key="6">
    <source>
        <dbReference type="PIRNR" id="PIRNR000767"/>
    </source>
</evidence>
<reference evidence="8" key="1">
    <citation type="journal article" date="2018" name="Nat. Genet.">
        <title>Extensive intraspecific gene order and gene structural variations between Mo17 and other maize genomes.</title>
        <authorList>
            <person name="Sun S."/>
            <person name="Zhou Y."/>
            <person name="Chen J."/>
            <person name="Shi J."/>
            <person name="Zhao H."/>
            <person name="Zhao H."/>
            <person name="Song W."/>
            <person name="Zhang M."/>
            <person name="Cui Y."/>
            <person name="Dong X."/>
            <person name="Liu H."/>
            <person name="Ma X."/>
            <person name="Jiao Y."/>
            <person name="Wang B."/>
            <person name="Wei X."/>
            <person name="Stein J.C."/>
            <person name="Glaubitz J.C."/>
            <person name="Lu F."/>
            <person name="Yu G."/>
            <person name="Liang C."/>
            <person name="Fengler K."/>
            <person name="Li B."/>
            <person name="Rafalski A."/>
            <person name="Schnable P.S."/>
            <person name="Ware D.H."/>
            <person name="Buckler E.S."/>
            <person name="Lai J."/>
        </authorList>
    </citation>
    <scope>NUCLEOTIDE SEQUENCE [LARGE SCALE GENOMIC DNA]</scope>
    <source>
        <tissue evidence="8">Seedling</tissue>
    </source>
</reference>
<keyword evidence="2 6" id="KW-0805">Transcription regulation</keyword>
<dbReference type="GO" id="GO:0016987">
    <property type="term" value="F:sigma factor activity"/>
    <property type="evidence" value="ECO:0007669"/>
    <property type="project" value="UniProtKB-UniRule"/>
</dbReference>
<accession>A0A317Y3N6</accession>
<dbReference type="GO" id="GO:0006352">
    <property type="term" value="P:DNA-templated transcription initiation"/>
    <property type="evidence" value="ECO:0007669"/>
    <property type="project" value="UniProtKB-UniRule"/>
</dbReference>
<evidence type="ECO:0000256" key="1">
    <source>
        <dbReference type="ARBA" id="ARBA00007788"/>
    </source>
</evidence>
<dbReference type="InterPro" id="IPR007627">
    <property type="entry name" value="RNA_pol_sigma70_r2"/>
</dbReference>
<comment type="similarity">
    <text evidence="1 6">Belongs to the sigma-70 factor family.</text>
</comment>
<gene>
    <name evidence="8" type="ORF">Zm00014a_032710</name>
</gene>
<keyword evidence="5 6" id="KW-0804">Transcription</keyword>